<dbReference type="AlphaFoldDB" id="A3MT92"/>
<dbReference type="GeneID" id="4908507"/>
<evidence type="ECO:0000259" key="3">
    <source>
        <dbReference type="Pfam" id="PF19278"/>
    </source>
</evidence>
<dbReference type="InterPro" id="IPR008040">
    <property type="entry name" value="Hydant_A_N"/>
</dbReference>
<dbReference type="OrthoDB" id="8261at2157"/>
<evidence type="ECO:0000313" key="5">
    <source>
        <dbReference type="Proteomes" id="UP000001431"/>
    </source>
</evidence>
<dbReference type="Gene3D" id="3.30.420.40">
    <property type="match status" value="1"/>
</dbReference>
<dbReference type="STRING" id="410359.Pcal_0425"/>
<dbReference type="InterPro" id="IPR002821">
    <property type="entry name" value="Hydantoinase_A"/>
</dbReference>
<dbReference type="InterPro" id="IPR045079">
    <property type="entry name" value="Oxoprolinase-like"/>
</dbReference>
<name>A3MT92_PYRCJ</name>
<dbReference type="Pfam" id="PF19278">
    <property type="entry name" value="Hydant_A_C"/>
    <property type="match status" value="1"/>
</dbReference>
<dbReference type="Pfam" id="PF01968">
    <property type="entry name" value="Hydantoinase_A"/>
    <property type="match status" value="1"/>
</dbReference>
<dbReference type="EC" id="3.5.2.9" evidence="4"/>
<dbReference type="Pfam" id="PF05378">
    <property type="entry name" value="Hydant_A_N"/>
    <property type="match status" value="1"/>
</dbReference>
<proteinExistence type="predicted"/>
<dbReference type="PANTHER" id="PTHR11365:SF23">
    <property type="entry name" value="HYPOTHETICAL 5-OXOPROLINASE (EUROFUNG)-RELATED"/>
    <property type="match status" value="1"/>
</dbReference>
<accession>A3MT92</accession>
<dbReference type="RefSeq" id="WP_011849116.1">
    <property type="nucleotide sequence ID" value="NC_009073.1"/>
</dbReference>
<dbReference type="GO" id="GO:0017168">
    <property type="term" value="F:5-oxoprolinase (ATP-hydrolyzing) activity"/>
    <property type="evidence" value="ECO:0007669"/>
    <property type="project" value="UniProtKB-EC"/>
</dbReference>
<keyword evidence="5" id="KW-1185">Reference proteome</keyword>
<dbReference type="InterPro" id="IPR043129">
    <property type="entry name" value="ATPase_NBD"/>
</dbReference>
<dbReference type="KEGG" id="pcl:Pcal_0425"/>
<dbReference type="PANTHER" id="PTHR11365">
    <property type="entry name" value="5-OXOPROLINASE RELATED"/>
    <property type="match status" value="1"/>
</dbReference>
<reference evidence="4" key="1">
    <citation type="submission" date="2007-02" db="EMBL/GenBank/DDBJ databases">
        <title>Complete sequence of Pyrobaculum calidifontis JCM 11548.</title>
        <authorList>
            <consortium name="US DOE Joint Genome Institute"/>
            <person name="Copeland A."/>
            <person name="Lucas S."/>
            <person name="Lapidus A."/>
            <person name="Barry K."/>
            <person name="Glavina del Rio T."/>
            <person name="Dalin E."/>
            <person name="Tice H."/>
            <person name="Pitluck S."/>
            <person name="Chain P."/>
            <person name="Malfatti S."/>
            <person name="Shin M."/>
            <person name="Vergez L."/>
            <person name="Schmutz J."/>
            <person name="Larimer F."/>
            <person name="Land M."/>
            <person name="Hauser L."/>
            <person name="Kyrpides N."/>
            <person name="Mikhailova N."/>
            <person name="Cozen A.E."/>
            <person name="Fitz-Gibbon S.T."/>
            <person name="House C.H."/>
            <person name="Saltikov C."/>
            <person name="Lowe T.M."/>
            <person name="Richardson P."/>
        </authorList>
    </citation>
    <scope>NUCLEOTIDE SEQUENCE [LARGE SCALE GENOMIC DNA]</scope>
    <source>
        <strain evidence="4">JCM 11548</strain>
    </source>
</reference>
<dbReference type="InterPro" id="IPR049517">
    <property type="entry name" value="ACX-like_C"/>
</dbReference>
<feature type="domain" description="Hydantoinase A/oxoprolinase" evidence="1">
    <location>
        <begin position="192"/>
        <end position="482"/>
    </location>
</feature>
<feature type="domain" description="Hydantoinase/oxoprolinase N-terminal" evidence="2">
    <location>
        <begin position="3"/>
        <end position="173"/>
    </location>
</feature>
<gene>
    <name evidence="4" type="ordered locus">Pcal_0425</name>
</gene>
<dbReference type="EMBL" id="CP000561">
    <property type="protein sequence ID" value="ABO07859.1"/>
    <property type="molecule type" value="Genomic_DNA"/>
</dbReference>
<feature type="domain" description="Acetophenone carboxylase-like C-terminal" evidence="3">
    <location>
        <begin position="563"/>
        <end position="645"/>
    </location>
</feature>
<sequence length="647" mass="69986">MIVGVDVGGTFTDFVAVDEEGRVAAFKILSTPREPERAVVEGLSRLEFSEVLHASTIGTNALLGQVGLELPKVAYFTTRGFRDVLEIGRQNRPQLYDLFFQKPRQIVPRDLRFEVEERTLPDGTVEKQVDPAEVSTLAEKARAAGAVAAAVGFLHSYANPDNERRAAEVLRKYFEYVTASHEVAWEPREYERFSTAVVNAALMPVVGRYLAKLDSYVRSRGGRMYVMASSGGLVTVEEAARRPVQLVESGPAAGVVAAAELAKALGERRVVSFDMGGTTAKAGVVVDFEPSITTEYEVGGESHKGRIVKGSGYPVRFPFVDLAEVSAGGGTIIWRDAGGALRVGPLSAGADPGPACYGRGGAEPTVTDANLVLGRIPEALAGGAVKLDPRAAEKALAKLGDPVDVAASAVKLINLEMARAIRLVTVERGLDPSSFAIMAFGGAGPQHAAEVAEEMGISRVLIPPMPGVFTSLGMLMADFKFEARMAYPRDLAEGFRLLEQQLSIYKPDYYVRLADVRYKGQGWELTVPLGADVSPEAVKRAFEERHKATYGFTLDREVEVVTIRAFAVVKRAKPRLRDPPSEGAPDVGEREVYFDGWTKAAVYKRAQLPLGYRVKGPALIVEDNSTTVVPPRWEAAVGKYGVLEMRL</sequence>
<dbReference type="Proteomes" id="UP000001431">
    <property type="component" value="Chromosome"/>
</dbReference>
<organism evidence="4 5">
    <name type="scientific">Pyrobaculum calidifontis (strain DSM 21063 / JCM 11548 / VA1)</name>
    <dbReference type="NCBI Taxonomy" id="410359"/>
    <lineage>
        <taxon>Archaea</taxon>
        <taxon>Thermoproteota</taxon>
        <taxon>Thermoprotei</taxon>
        <taxon>Thermoproteales</taxon>
        <taxon>Thermoproteaceae</taxon>
        <taxon>Pyrobaculum</taxon>
    </lineage>
</organism>
<dbReference type="GO" id="GO:0006749">
    <property type="term" value="P:glutathione metabolic process"/>
    <property type="evidence" value="ECO:0007669"/>
    <property type="project" value="TreeGrafter"/>
</dbReference>
<dbReference type="GO" id="GO:0005829">
    <property type="term" value="C:cytosol"/>
    <property type="evidence" value="ECO:0007669"/>
    <property type="project" value="TreeGrafter"/>
</dbReference>
<evidence type="ECO:0000259" key="2">
    <source>
        <dbReference type="Pfam" id="PF05378"/>
    </source>
</evidence>
<protein>
    <submittedName>
        <fullName evidence="4">5-oxoprolinase (ATP-hydrolyzing)</fullName>
        <ecNumber evidence="4">3.5.2.9</ecNumber>
    </submittedName>
</protein>
<keyword evidence="4" id="KW-0378">Hydrolase</keyword>
<dbReference type="eggNOG" id="arCOG01511">
    <property type="taxonomic scope" value="Archaea"/>
</dbReference>
<evidence type="ECO:0000259" key="1">
    <source>
        <dbReference type="Pfam" id="PF01968"/>
    </source>
</evidence>
<dbReference type="HOGENOM" id="CLU_002157_1_2_2"/>
<dbReference type="SUPFAM" id="SSF53067">
    <property type="entry name" value="Actin-like ATPase domain"/>
    <property type="match status" value="1"/>
</dbReference>
<evidence type="ECO:0000313" key="4">
    <source>
        <dbReference type="EMBL" id="ABO07859.1"/>
    </source>
</evidence>